<evidence type="ECO:0000256" key="1">
    <source>
        <dbReference type="SAM" id="MobiDB-lite"/>
    </source>
</evidence>
<dbReference type="InterPro" id="IPR006528">
    <property type="entry name" value="Phage_head_morphogenesis_dom"/>
</dbReference>
<dbReference type="EMBL" id="BK014965">
    <property type="protein sequence ID" value="DAD84696.1"/>
    <property type="molecule type" value="Genomic_DNA"/>
</dbReference>
<evidence type="ECO:0000313" key="3">
    <source>
        <dbReference type="EMBL" id="DAD84696.1"/>
    </source>
</evidence>
<proteinExistence type="predicted"/>
<reference evidence="3" key="1">
    <citation type="journal article" date="2021" name="Proc. Natl. Acad. Sci. U.S.A.">
        <title>A Catalog of Tens of Thousands of Viruses from Human Metagenomes Reveals Hidden Associations with Chronic Diseases.</title>
        <authorList>
            <person name="Tisza M.J."/>
            <person name="Buck C.B."/>
        </authorList>
    </citation>
    <scope>NUCLEOTIDE SEQUENCE</scope>
    <source>
        <strain evidence="3">CtqED62</strain>
    </source>
</reference>
<feature type="compositionally biased region" description="Polar residues" evidence="1">
    <location>
        <begin position="327"/>
        <end position="338"/>
    </location>
</feature>
<feature type="region of interest" description="Disordered" evidence="1">
    <location>
        <begin position="312"/>
        <end position="340"/>
    </location>
</feature>
<organism evidence="3">
    <name type="scientific">Siphoviridae sp. ctqED62</name>
    <dbReference type="NCBI Taxonomy" id="2826468"/>
    <lineage>
        <taxon>Viruses</taxon>
        <taxon>Duplodnaviria</taxon>
        <taxon>Heunggongvirae</taxon>
        <taxon>Uroviricota</taxon>
        <taxon>Caudoviricetes</taxon>
    </lineage>
</organism>
<feature type="domain" description="Phage head morphogenesis" evidence="2">
    <location>
        <begin position="165"/>
        <end position="286"/>
    </location>
</feature>
<dbReference type="Pfam" id="PF04233">
    <property type="entry name" value="Phage_Mu_F"/>
    <property type="match status" value="1"/>
</dbReference>
<accession>A0A8S5MRD2</accession>
<sequence>MAVDYAHEETDRRLAAIEKRVAEVYKKAVEEMRQKLADWYAAFEKEDTEKAALVEKGELKKKAYLAWRKDEMMEGDRLKAMADTLAEDFTNSDKIAMKIVRGDLGDVYALNANYSAYEIEKNTGANLSWTLYDHDTVERIIRDNPDLLPLPEVNIPLDRRWNKGHVNNAILQGILHGDSIPKIAQRLENILGMDHRAAVRSARTATTAAECAGRLDTYKYAESLGIKLQKQWLATLDDRTRHAHRQLDGQTVDIGKNFEIDGYELEYPGDPKAPGYLIYNCRCTTITIDKFHDKNAPRASKLKDVTYDEWKEGQNGKPNRKWGVLGGNSQKTVENNGKSGIMVSDKADSVSARNSVVGKPNFVNAGASLSKRQTALLDSLRNDGDFVTVSKRDCGLKDISALSAHEGVEFAMLTRKGERMIFRGNDHHVNSLNGETVPQYRDAGWKWSGHTHVYGGTLPSDGDQKILALFDQQQSAIYDYSGNHSIFCRK</sequence>
<evidence type="ECO:0000259" key="2">
    <source>
        <dbReference type="Pfam" id="PF04233"/>
    </source>
</evidence>
<protein>
    <submittedName>
        <fullName evidence="3">Minor capsid protein</fullName>
    </submittedName>
</protein>
<name>A0A8S5MRD2_9CAUD</name>